<organism evidence="9 10">
    <name type="scientific">Larkinella knui</name>
    <dbReference type="NCBI Taxonomy" id="2025310"/>
    <lineage>
        <taxon>Bacteria</taxon>
        <taxon>Pseudomonadati</taxon>
        <taxon>Bacteroidota</taxon>
        <taxon>Cytophagia</taxon>
        <taxon>Cytophagales</taxon>
        <taxon>Spirosomataceae</taxon>
        <taxon>Larkinella</taxon>
    </lineage>
</organism>
<evidence type="ECO:0000256" key="2">
    <source>
        <dbReference type="ARBA" id="ARBA00022679"/>
    </source>
</evidence>
<accession>A0A3P1CCG1</accession>
<dbReference type="Pfam" id="PF18765">
    <property type="entry name" value="Polbeta"/>
    <property type="match status" value="1"/>
</dbReference>
<dbReference type="AlphaFoldDB" id="A0A3P1CCG1"/>
<dbReference type="InterPro" id="IPR043519">
    <property type="entry name" value="NT_sf"/>
</dbReference>
<protein>
    <recommendedName>
        <fullName evidence="8">Polymerase beta nucleotidyltransferase domain-containing protein</fullName>
    </recommendedName>
</protein>
<dbReference type="SUPFAM" id="SSF81301">
    <property type="entry name" value="Nucleotidyltransferase"/>
    <property type="match status" value="1"/>
</dbReference>
<dbReference type="EMBL" id="RQJP01000006">
    <property type="protein sequence ID" value="RRB11033.1"/>
    <property type="molecule type" value="Genomic_DNA"/>
</dbReference>
<comment type="caution">
    <text evidence="9">The sequence shown here is derived from an EMBL/GenBank/DDBJ whole genome shotgun (WGS) entry which is preliminary data.</text>
</comment>
<evidence type="ECO:0000256" key="1">
    <source>
        <dbReference type="ARBA" id="ARBA00001946"/>
    </source>
</evidence>
<gene>
    <name evidence="9" type="ORF">EHT87_28245</name>
</gene>
<dbReference type="Gene3D" id="3.30.460.10">
    <property type="entry name" value="Beta Polymerase, domain 2"/>
    <property type="match status" value="1"/>
</dbReference>
<keyword evidence="4" id="KW-0479">Metal-binding</keyword>
<name>A0A3P1CCG1_9BACT</name>
<dbReference type="GO" id="GO:0046872">
    <property type="term" value="F:metal ion binding"/>
    <property type="evidence" value="ECO:0007669"/>
    <property type="project" value="UniProtKB-KW"/>
</dbReference>
<keyword evidence="10" id="KW-1185">Reference proteome</keyword>
<dbReference type="InterPro" id="IPR052038">
    <property type="entry name" value="Type-VII_TA_antitoxin"/>
</dbReference>
<evidence type="ECO:0000256" key="3">
    <source>
        <dbReference type="ARBA" id="ARBA00022695"/>
    </source>
</evidence>
<keyword evidence="7" id="KW-0460">Magnesium</keyword>
<evidence type="ECO:0000256" key="4">
    <source>
        <dbReference type="ARBA" id="ARBA00022723"/>
    </source>
</evidence>
<evidence type="ECO:0000313" key="9">
    <source>
        <dbReference type="EMBL" id="RRB11033.1"/>
    </source>
</evidence>
<keyword evidence="2" id="KW-0808">Transferase</keyword>
<dbReference type="GO" id="GO:0016779">
    <property type="term" value="F:nucleotidyltransferase activity"/>
    <property type="evidence" value="ECO:0007669"/>
    <property type="project" value="UniProtKB-KW"/>
</dbReference>
<dbReference type="GO" id="GO:0005524">
    <property type="term" value="F:ATP binding"/>
    <property type="evidence" value="ECO:0007669"/>
    <property type="project" value="UniProtKB-KW"/>
</dbReference>
<keyword evidence="5" id="KW-0547">Nucleotide-binding</keyword>
<evidence type="ECO:0000256" key="7">
    <source>
        <dbReference type="ARBA" id="ARBA00022842"/>
    </source>
</evidence>
<evidence type="ECO:0000313" key="10">
    <source>
        <dbReference type="Proteomes" id="UP000274271"/>
    </source>
</evidence>
<dbReference type="OrthoDB" id="798692at2"/>
<dbReference type="Proteomes" id="UP000274271">
    <property type="component" value="Unassembled WGS sequence"/>
</dbReference>
<feature type="domain" description="Polymerase beta nucleotidyltransferase" evidence="8">
    <location>
        <begin position="17"/>
        <end position="96"/>
    </location>
</feature>
<evidence type="ECO:0000256" key="6">
    <source>
        <dbReference type="ARBA" id="ARBA00022840"/>
    </source>
</evidence>
<dbReference type="InterPro" id="IPR041633">
    <property type="entry name" value="Polbeta"/>
</dbReference>
<dbReference type="PANTHER" id="PTHR33571">
    <property type="entry name" value="SSL8005 PROTEIN"/>
    <property type="match status" value="1"/>
</dbReference>
<dbReference type="PANTHER" id="PTHR33571:SF14">
    <property type="entry name" value="PROTEIN ADENYLYLTRANSFERASE MJ0435-RELATED"/>
    <property type="match status" value="1"/>
</dbReference>
<keyword evidence="3" id="KW-0548">Nucleotidyltransferase</keyword>
<proteinExistence type="predicted"/>
<dbReference type="CDD" id="cd05403">
    <property type="entry name" value="NT_KNTase_like"/>
    <property type="match status" value="1"/>
</dbReference>
<comment type="cofactor">
    <cofactor evidence="1">
        <name>Mg(2+)</name>
        <dbReference type="ChEBI" id="CHEBI:18420"/>
    </cofactor>
</comment>
<evidence type="ECO:0000259" key="8">
    <source>
        <dbReference type="Pfam" id="PF18765"/>
    </source>
</evidence>
<evidence type="ECO:0000256" key="5">
    <source>
        <dbReference type="ARBA" id="ARBA00022741"/>
    </source>
</evidence>
<reference evidence="9 10" key="1">
    <citation type="submission" date="2018-11" db="EMBL/GenBank/DDBJ databases">
        <authorList>
            <person name="Zhou Z."/>
            <person name="Wang G."/>
        </authorList>
    </citation>
    <scope>NUCLEOTIDE SEQUENCE [LARGE SCALE GENOMIC DNA]</scope>
    <source>
        <strain evidence="9 10">KCTC42998</strain>
    </source>
</reference>
<sequence>MCENWCKTMQSQTLFQTIQTYLLGKNVRKASVFGSYARGEETSESDVDLLIEAEGVTLFDILRFEEELSNLTKKAIDIVEYKAIKPSIRDQLLARKVDLI</sequence>
<keyword evidence="6" id="KW-0067">ATP-binding</keyword>